<evidence type="ECO:0000313" key="1">
    <source>
        <dbReference type="EMBL" id="AOZ49374.1"/>
    </source>
</evidence>
<dbReference type="RefSeq" id="WP_070978941.1">
    <property type="nucleotide sequence ID" value="NZ_CP017707.1"/>
</dbReference>
<reference evidence="1 2" key="1">
    <citation type="submission" date="2016-10" db="EMBL/GenBank/DDBJ databases">
        <title>Chromobacterium muskegensis sp. nov., an insecticidal bacterium isolated from Sphagnum bogs.</title>
        <authorList>
            <person name="Sparks M.E."/>
            <person name="Blackburn M.B."/>
            <person name="Gundersen-Rindal D.E."/>
            <person name="Mitchell A."/>
            <person name="Farrar R."/>
            <person name="Kuhar D."/>
        </authorList>
    </citation>
    <scope>NUCLEOTIDE SEQUENCE [LARGE SCALE GENOMIC DNA]</scope>
    <source>
        <strain evidence="1 2">21-1</strain>
    </source>
</reference>
<accession>A0A1D9LDW9</accession>
<organism evidence="1 2">
    <name type="scientific">Chromobacterium vaccinii</name>
    <dbReference type="NCBI Taxonomy" id="1108595"/>
    <lineage>
        <taxon>Bacteria</taxon>
        <taxon>Pseudomonadati</taxon>
        <taxon>Pseudomonadota</taxon>
        <taxon>Betaproteobacteria</taxon>
        <taxon>Neisseriales</taxon>
        <taxon>Chromobacteriaceae</taxon>
        <taxon>Chromobacterium</taxon>
    </lineage>
</organism>
<dbReference type="AlphaFoldDB" id="A0A1D9LDW9"/>
<dbReference type="KEGG" id="cvc:BKX93_04750"/>
<name>A0A1D9LDW9_9NEIS</name>
<sequence length="97" mass="10881">MKIIENYTAPTTDDLANLRKALGFQGEDMAHLAGVSGSSQWRKYTGGAEPRKMSLHMLFYAAARLTLPEQEILQVLEKMREIGATFDYNETSKKIEG</sequence>
<proteinExistence type="predicted"/>
<evidence type="ECO:0000313" key="2">
    <source>
        <dbReference type="Proteomes" id="UP000178776"/>
    </source>
</evidence>
<dbReference type="GeneID" id="68840519"/>
<dbReference type="EMBL" id="CP017707">
    <property type="protein sequence ID" value="AOZ49374.1"/>
    <property type="molecule type" value="Genomic_DNA"/>
</dbReference>
<dbReference type="Proteomes" id="UP000178776">
    <property type="component" value="Chromosome"/>
</dbReference>
<protein>
    <submittedName>
        <fullName evidence="1">Transcriptional regulator</fullName>
    </submittedName>
</protein>
<gene>
    <name evidence="1" type="ORF">BKX93_04750</name>
</gene>